<dbReference type="InterPro" id="IPR043502">
    <property type="entry name" value="DNA/RNA_pol_sf"/>
</dbReference>
<dbReference type="GO" id="GO:0005634">
    <property type="term" value="C:nucleus"/>
    <property type="evidence" value="ECO:0007669"/>
    <property type="project" value="UniProtKB-SubCell"/>
</dbReference>
<dbReference type="SUPFAM" id="SSF100879">
    <property type="entry name" value="Lesion bypass DNA polymerase (Y-family), little finger domain"/>
    <property type="match status" value="1"/>
</dbReference>
<dbReference type="InterPro" id="IPR001357">
    <property type="entry name" value="BRCT_dom"/>
</dbReference>
<protein>
    <recommendedName>
        <fullName evidence="3">DNA repair protein REV1</fullName>
    </recommendedName>
</protein>
<dbReference type="Gene3D" id="6.10.250.1490">
    <property type="match status" value="1"/>
</dbReference>
<evidence type="ECO:0000256" key="3">
    <source>
        <dbReference type="ARBA" id="ARBA00020399"/>
    </source>
</evidence>
<keyword evidence="12" id="KW-0539">Nucleus</keyword>
<dbReference type="FunCoup" id="A0A5J5F1C8">
    <property type="interactions" value="882"/>
</dbReference>
<evidence type="ECO:0000256" key="13">
    <source>
        <dbReference type="PIRSR" id="PIRSR036573-2"/>
    </source>
</evidence>
<dbReference type="InterPro" id="IPR001126">
    <property type="entry name" value="UmuC"/>
</dbReference>
<dbReference type="Pfam" id="PF11799">
    <property type="entry name" value="IMS_C"/>
    <property type="match status" value="1"/>
</dbReference>
<dbReference type="Gene3D" id="1.10.150.20">
    <property type="entry name" value="5' to 3' exonuclease, C-terminal subdomain"/>
    <property type="match status" value="1"/>
</dbReference>
<dbReference type="SMART" id="SM00292">
    <property type="entry name" value="BRCT"/>
    <property type="match status" value="1"/>
</dbReference>
<keyword evidence="4" id="KW-0237">DNA synthesis</keyword>
<dbReference type="Gene3D" id="3.40.1170.60">
    <property type="match status" value="1"/>
</dbReference>
<comment type="subcellular location">
    <subcellularLocation>
        <location evidence="1">Nucleus</location>
    </subcellularLocation>
</comment>
<feature type="region of interest" description="Disordered" evidence="14">
    <location>
        <begin position="1"/>
        <end position="20"/>
    </location>
</feature>
<feature type="compositionally biased region" description="Basic and acidic residues" evidence="14">
    <location>
        <begin position="257"/>
        <end position="271"/>
    </location>
</feature>
<evidence type="ECO:0000256" key="14">
    <source>
        <dbReference type="SAM" id="MobiDB-lite"/>
    </source>
</evidence>
<accession>A0A5J5F1C8</accession>
<evidence type="ECO:0000256" key="2">
    <source>
        <dbReference type="ARBA" id="ARBA00010945"/>
    </source>
</evidence>
<dbReference type="FunFam" id="3.40.1170.60:FF:000003">
    <property type="entry name" value="DNA polymerase eta"/>
    <property type="match status" value="1"/>
</dbReference>
<dbReference type="GO" id="GO:0017125">
    <property type="term" value="F:deoxycytidyl transferase activity"/>
    <property type="evidence" value="ECO:0007669"/>
    <property type="project" value="TreeGrafter"/>
</dbReference>
<dbReference type="GO" id="GO:0070987">
    <property type="term" value="P:error-free translesion synthesis"/>
    <property type="evidence" value="ECO:0007669"/>
    <property type="project" value="UniProtKB-ARBA"/>
</dbReference>
<keyword evidence="9 13" id="KW-0460">Magnesium</keyword>
<dbReference type="InParanoid" id="A0A5J5F1C8"/>
<dbReference type="Gene3D" id="3.30.1490.100">
    <property type="entry name" value="DNA polymerase, Y-family, little finger domain"/>
    <property type="match status" value="1"/>
</dbReference>
<keyword evidence="10" id="KW-0238">DNA-binding</keyword>
<dbReference type="Gene3D" id="3.40.50.10190">
    <property type="entry name" value="BRCT domain"/>
    <property type="match status" value="1"/>
</dbReference>
<keyword evidence="5" id="KW-0808">Transferase</keyword>
<dbReference type="PANTHER" id="PTHR45990:SF1">
    <property type="entry name" value="DNA REPAIR PROTEIN REV1"/>
    <property type="match status" value="1"/>
</dbReference>
<dbReference type="AlphaFoldDB" id="A0A5J5F1C8"/>
<feature type="binding site" evidence="13">
    <location>
        <position position="463"/>
    </location>
    <ligand>
        <name>Mg(2+)</name>
        <dbReference type="ChEBI" id="CHEBI:18420"/>
        <label>1</label>
    </ligand>
</feature>
<dbReference type="EMBL" id="VXIS01000057">
    <property type="protein sequence ID" value="KAA8909458.1"/>
    <property type="molecule type" value="Genomic_DNA"/>
</dbReference>
<comment type="caution">
    <text evidence="17">The sequence shown here is derived from an EMBL/GenBank/DDBJ whole genome shotgun (WGS) entry which is preliminary data.</text>
</comment>
<dbReference type="Pfam" id="PF00817">
    <property type="entry name" value="IMS"/>
    <property type="match status" value="1"/>
</dbReference>
<dbReference type="InterPro" id="IPR053848">
    <property type="entry name" value="IMS_HHH_1"/>
</dbReference>
<feature type="region of interest" description="Disordered" evidence="14">
    <location>
        <begin position="219"/>
        <end position="277"/>
    </location>
</feature>
<evidence type="ECO:0000313" key="18">
    <source>
        <dbReference type="Proteomes" id="UP000326924"/>
    </source>
</evidence>
<feature type="non-terminal residue" evidence="17">
    <location>
        <position position="739"/>
    </location>
</feature>
<dbReference type="InterPro" id="IPR043128">
    <property type="entry name" value="Rev_trsase/Diguanyl_cyclase"/>
</dbReference>
<name>A0A5J5F1C8_9PEZI</name>
<gene>
    <name evidence="17" type="ORF">FN846DRAFT_776262</name>
</gene>
<dbReference type="GO" id="GO:0042276">
    <property type="term" value="P:error-prone translesion synthesis"/>
    <property type="evidence" value="ECO:0007669"/>
    <property type="project" value="InterPro"/>
</dbReference>
<evidence type="ECO:0000256" key="7">
    <source>
        <dbReference type="ARBA" id="ARBA00022723"/>
    </source>
</evidence>
<sequence>MESHRRRSSLSQEAGEEYTASEFGGIRDYKRRKRVKLQNQDAAYRAQQTTPSPMIFKGYTIAALGYTNPNSNVLRSMVVKHGGVWKEFKEHGLTIVVATAIPPKKREEYRRLRIVEPKWIIDCVEAGKILEWSRYRIGGEGEAQATLGFDASVQKPKLAVNSYKDIASDQVVKEALKFARLREFDSQLPSDCEIPESDEEGDMALDDYSSLDLLSDLDLPEGYSTPTSSPPDKMPKAPSLKRSASITAPFTTIKKPKLPDPDVNLREESPRPRIASPSTVAPRLTKENAQTPEEFNEIFLSDPKVYAASVLNPDFLPKFFKESRLHHLSTWKAELRSRMQERAQKASQISPPKARATRYIMHVDFDCFFAAVSTRDLPDLKNKPVAICHGRTENSATSEIASCNYAARKFGVKNGMWMASAKRLCPDIVALGYDFDKYEEASEAFYSVVLALGGERLQAVSVDEVLVDISNLVCNDYYSDQGQEEAAAMKLATTVRNECRKRTGCEVSVGIGMNVVMARLALRKAKPAGQLMIPRSEIRSVLDELNVSAFPGIGKHTSNRIIEKFGTDSVLEVRKIPRERLRQTLGVKTGERVYELCNGIDHTQVGAAKTLRESISISVNWGVRFTEMGQAEEFLHRLSQAVVEKMKGEKVKGRVLNFKVAKRAQGVPYETEKFLGCGKVEEMNKTFSFGAPTNDAILIVRKCVELLKGFRVSPGDIRGFGIGMKGLEDEDDGQQQLKF</sequence>
<evidence type="ECO:0000259" key="15">
    <source>
        <dbReference type="PROSITE" id="PS50172"/>
    </source>
</evidence>
<dbReference type="PIRSF" id="PIRSF036573">
    <property type="entry name" value="REV1"/>
    <property type="match status" value="1"/>
</dbReference>
<dbReference type="InterPro" id="IPR012112">
    <property type="entry name" value="REV1"/>
</dbReference>
<evidence type="ECO:0000256" key="10">
    <source>
        <dbReference type="ARBA" id="ARBA00023125"/>
    </source>
</evidence>
<dbReference type="GO" id="GO:0003684">
    <property type="term" value="F:damaged DNA binding"/>
    <property type="evidence" value="ECO:0007669"/>
    <property type="project" value="InterPro"/>
</dbReference>
<evidence type="ECO:0000259" key="16">
    <source>
        <dbReference type="PROSITE" id="PS50173"/>
    </source>
</evidence>
<feature type="domain" description="BRCT" evidence="15">
    <location>
        <begin position="51"/>
        <end position="137"/>
    </location>
</feature>
<dbReference type="InterPro" id="IPR017961">
    <property type="entry name" value="DNA_pol_Y-fam_little_finger"/>
</dbReference>
<evidence type="ECO:0000256" key="4">
    <source>
        <dbReference type="ARBA" id="ARBA00022634"/>
    </source>
</evidence>
<dbReference type="Pfam" id="PF21999">
    <property type="entry name" value="IMS_HHH_1"/>
    <property type="match status" value="1"/>
</dbReference>
<keyword evidence="7 13" id="KW-0479">Metal-binding</keyword>
<evidence type="ECO:0000256" key="12">
    <source>
        <dbReference type="ARBA" id="ARBA00023242"/>
    </source>
</evidence>
<keyword evidence="11" id="KW-0234">DNA repair</keyword>
<dbReference type="GO" id="GO:0046872">
    <property type="term" value="F:metal ion binding"/>
    <property type="evidence" value="ECO:0007669"/>
    <property type="project" value="UniProtKB-KW"/>
</dbReference>
<dbReference type="SUPFAM" id="SSF56672">
    <property type="entry name" value="DNA/RNA polymerases"/>
    <property type="match status" value="1"/>
</dbReference>
<dbReference type="GO" id="GO:0003887">
    <property type="term" value="F:DNA-directed DNA polymerase activity"/>
    <property type="evidence" value="ECO:0007669"/>
    <property type="project" value="InterPro"/>
</dbReference>
<comment type="cofactor">
    <cofactor evidence="13">
        <name>Mg(2+)</name>
        <dbReference type="ChEBI" id="CHEBI:18420"/>
    </cofactor>
    <text evidence="13">Binds 2 magnesium ions.</text>
</comment>
<feature type="binding site" evidence="13">
    <location>
        <position position="464"/>
    </location>
    <ligand>
        <name>Mg(2+)</name>
        <dbReference type="ChEBI" id="CHEBI:18420"/>
        <label>1</label>
    </ligand>
</feature>
<comment type="similarity">
    <text evidence="2">Belongs to the DNA polymerase type-Y family.</text>
</comment>
<dbReference type="Gene3D" id="3.30.70.270">
    <property type="match status" value="1"/>
</dbReference>
<dbReference type="PANTHER" id="PTHR45990">
    <property type="entry name" value="DNA REPAIR PROTEIN REV1"/>
    <property type="match status" value="1"/>
</dbReference>
<dbReference type="Proteomes" id="UP000326924">
    <property type="component" value="Unassembled WGS sequence"/>
</dbReference>
<keyword evidence="8" id="KW-0227">DNA damage</keyword>
<dbReference type="OrthoDB" id="427711at2759"/>
<evidence type="ECO:0000256" key="9">
    <source>
        <dbReference type="ARBA" id="ARBA00022842"/>
    </source>
</evidence>
<evidence type="ECO:0000256" key="1">
    <source>
        <dbReference type="ARBA" id="ARBA00004123"/>
    </source>
</evidence>
<reference evidence="17 18" key="1">
    <citation type="submission" date="2019-09" db="EMBL/GenBank/DDBJ databases">
        <title>Draft genome of the ectomycorrhizal ascomycete Sphaerosporella brunnea.</title>
        <authorList>
            <consortium name="DOE Joint Genome Institute"/>
            <person name="Benucci G.M."/>
            <person name="Marozzi G."/>
            <person name="Antonielli L."/>
            <person name="Sanchez S."/>
            <person name="Marco P."/>
            <person name="Wang X."/>
            <person name="Falini L.B."/>
            <person name="Barry K."/>
            <person name="Haridas S."/>
            <person name="Lipzen A."/>
            <person name="Labutti K."/>
            <person name="Grigoriev I.V."/>
            <person name="Murat C."/>
            <person name="Martin F."/>
            <person name="Albertini E."/>
            <person name="Donnini D."/>
            <person name="Bonito G."/>
        </authorList>
    </citation>
    <scope>NUCLEOTIDE SEQUENCE [LARGE SCALE GENOMIC DNA]</scope>
    <source>
        <strain evidence="17 18">Sb_GMNB300</strain>
    </source>
</reference>
<dbReference type="InterPro" id="IPR036420">
    <property type="entry name" value="BRCT_dom_sf"/>
</dbReference>
<evidence type="ECO:0000256" key="6">
    <source>
        <dbReference type="ARBA" id="ARBA00022695"/>
    </source>
</evidence>
<keyword evidence="18" id="KW-1185">Reference proteome</keyword>
<dbReference type="GO" id="GO:0006281">
    <property type="term" value="P:DNA repair"/>
    <property type="evidence" value="ECO:0007669"/>
    <property type="project" value="UniProtKB-KW"/>
</dbReference>
<dbReference type="Pfam" id="PF16589">
    <property type="entry name" value="BRCT_2"/>
    <property type="match status" value="1"/>
</dbReference>
<dbReference type="FunFam" id="3.30.1490.100:FF:000001">
    <property type="entry name" value="DNA repair protein REV1"/>
    <property type="match status" value="1"/>
</dbReference>
<evidence type="ECO:0000256" key="5">
    <source>
        <dbReference type="ARBA" id="ARBA00022679"/>
    </source>
</evidence>
<evidence type="ECO:0000256" key="11">
    <source>
        <dbReference type="ARBA" id="ARBA00023204"/>
    </source>
</evidence>
<proteinExistence type="inferred from homology"/>
<dbReference type="PROSITE" id="PS50172">
    <property type="entry name" value="BRCT"/>
    <property type="match status" value="1"/>
</dbReference>
<organism evidence="17 18">
    <name type="scientific">Sphaerosporella brunnea</name>
    <dbReference type="NCBI Taxonomy" id="1250544"/>
    <lineage>
        <taxon>Eukaryota</taxon>
        <taxon>Fungi</taxon>
        <taxon>Dikarya</taxon>
        <taxon>Ascomycota</taxon>
        <taxon>Pezizomycotina</taxon>
        <taxon>Pezizomycetes</taxon>
        <taxon>Pezizales</taxon>
        <taxon>Pyronemataceae</taxon>
        <taxon>Sphaerosporella</taxon>
    </lineage>
</organism>
<feature type="domain" description="UmuC" evidence="16">
    <location>
        <begin position="360"/>
        <end position="554"/>
    </location>
</feature>
<feature type="binding site" evidence="13">
    <location>
        <position position="364"/>
    </location>
    <ligand>
        <name>Mg(2+)</name>
        <dbReference type="ChEBI" id="CHEBI:18420"/>
        <label>1</label>
    </ligand>
</feature>
<dbReference type="InterPro" id="IPR036775">
    <property type="entry name" value="DNA_pol_Y-fam_lit_finger_sf"/>
</dbReference>
<evidence type="ECO:0000313" key="17">
    <source>
        <dbReference type="EMBL" id="KAA8909458.1"/>
    </source>
</evidence>
<dbReference type="SUPFAM" id="SSF52113">
    <property type="entry name" value="BRCT domain"/>
    <property type="match status" value="1"/>
</dbReference>
<evidence type="ECO:0000256" key="8">
    <source>
        <dbReference type="ARBA" id="ARBA00022763"/>
    </source>
</evidence>
<dbReference type="PROSITE" id="PS50173">
    <property type="entry name" value="UMUC"/>
    <property type="match status" value="1"/>
</dbReference>
<keyword evidence="6" id="KW-0548">Nucleotidyltransferase</keyword>